<evidence type="ECO:0000256" key="1">
    <source>
        <dbReference type="SAM" id="MobiDB-lite"/>
    </source>
</evidence>
<evidence type="ECO:0000313" key="2">
    <source>
        <dbReference type="EMBL" id="ACY24031.1"/>
    </source>
</evidence>
<proteinExistence type="predicted"/>
<geneLocation type="plasmid" evidence="2 3">
    <name>pGBRO01</name>
</geneLocation>
<feature type="compositionally biased region" description="Pro residues" evidence="1">
    <location>
        <begin position="318"/>
        <end position="329"/>
    </location>
</feature>
<dbReference type="Pfam" id="PF08843">
    <property type="entry name" value="AbiEii"/>
    <property type="match status" value="1"/>
</dbReference>
<keyword evidence="2" id="KW-0614">Plasmid</keyword>
<gene>
    <name evidence="2" type="ORF">Gbro_4918</name>
</gene>
<dbReference type="KEGG" id="gbr:Gbro_4918"/>
<keyword evidence="3" id="KW-1185">Reference proteome</keyword>
<organism evidence="2 3">
    <name type="scientific">Gordonia bronchialis (strain ATCC 25592 / DSM 43247 / BCRC 13721 / JCM 3198 / KCTC 3076 / NBRC 16047 / NCTC 10667)</name>
    <name type="common">Rhodococcus bronchialis</name>
    <dbReference type="NCBI Taxonomy" id="526226"/>
    <lineage>
        <taxon>Bacteria</taxon>
        <taxon>Bacillati</taxon>
        <taxon>Actinomycetota</taxon>
        <taxon>Actinomycetes</taxon>
        <taxon>Mycobacteriales</taxon>
        <taxon>Gordoniaceae</taxon>
        <taxon>Gordonia</taxon>
    </lineage>
</organism>
<dbReference type="AlphaFoldDB" id="D0LFI2"/>
<name>D0LFI2_GORB4</name>
<reference evidence="2 3" key="1">
    <citation type="journal article" date="2010" name="Stand. Genomic Sci.">
        <title>Complete genome sequence of Gordonia bronchialis type strain (3410).</title>
        <authorList>
            <person name="Ivanova N."/>
            <person name="Sikorski J."/>
            <person name="Jando M."/>
            <person name="Lapidus A."/>
            <person name="Nolan M."/>
            <person name="Lucas S."/>
            <person name="Del Rio T.G."/>
            <person name="Tice H."/>
            <person name="Copeland A."/>
            <person name="Cheng J.F."/>
            <person name="Chen F."/>
            <person name="Bruce D."/>
            <person name="Goodwin L."/>
            <person name="Pitluck S."/>
            <person name="Mavromatis K."/>
            <person name="Ovchinnikova G."/>
            <person name="Pati A."/>
            <person name="Chen A."/>
            <person name="Palaniappan K."/>
            <person name="Land M."/>
            <person name="Hauser L."/>
            <person name="Chang Y.J."/>
            <person name="Jeffries C.D."/>
            <person name="Chain P."/>
            <person name="Saunders E."/>
            <person name="Han C."/>
            <person name="Detter J.C."/>
            <person name="Brettin T."/>
            <person name="Rohde M."/>
            <person name="Goker M."/>
            <person name="Bristow J."/>
            <person name="Eisen J.A."/>
            <person name="Markowitz V."/>
            <person name="Hugenholtz P."/>
            <person name="Klenk H.P."/>
            <person name="Kyrpides N.C."/>
        </authorList>
    </citation>
    <scope>NUCLEOTIDE SEQUENCE [LARGE SCALE GENOMIC DNA]</scope>
    <source>
        <strain evidence="3">ATCC 25592 / DSM 43247 / BCRC 13721 / JCM 3198 / KCTC 3076 / NBRC 16047 / NCTC 10667</strain>
        <plasmid evidence="3">pGBRO01</plasmid>
    </source>
</reference>
<feature type="compositionally biased region" description="Basic and acidic residues" evidence="1">
    <location>
        <begin position="334"/>
        <end position="343"/>
    </location>
</feature>
<dbReference type="RefSeq" id="WP_012836501.1">
    <property type="nucleotide sequence ID" value="NC_013442.1"/>
</dbReference>
<dbReference type="InterPro" id="IPR014942">
    <property type="entry name" value="AbiEii"/>
</dbReference>
<dbReference type="EMBL" id="CP001803">
    <property type="protein sequence ID" value="ACY24031.1"/>
    <property type="molecule type" value="Genomic_DNA"/>
</dbReference>
<dbReference type="Proteomes" id="UP000001219">
    <property type="component" value="Plasmid pGBRO01"/>
</dbReference>
<dbReference type="eggNOG" id="ENOG5032T81">
    <property type="taxonomic scope" value="Bacteria"/>
</dbReference>
<accession>D0LFI2</accession>
<protein>
    <recommendedName>
        <fullName evidence="4">Nucleotidyl transferase AbiEii/AbiGii toxin family protein</fullName>
    </recommendedName>
</protein>
<evidence type="ECO:0008006" key="4">
    <source>
        <dbReference type="Google" id="ProtNLM"/>
    </source>
</evidence>
<sequence>MAYASEDAFRAGLKARLVREARDSRFSRDELARAFTLHLFTARLFRSSDAKHWILTGGTALQFRAPQQARPTADADLATRLDAEHMQESLQRAARPGPGDFGHFDIRISPTDNPGLFAGHIRYIVAGQRFSDASLDLATHREMLFAAEETVPEPALRVDELDPMPVIRMQAVAEAIADKVAALYELHGPQGQTPSTRVHDLVDLAILTGTQRVDAAQLHTALRYQEQRRAITIPVPLVLPSPSWQRDYPDRAAHSGVPRELGTAERALAYTNTLIEPVLSGRVTSGQWDPGTGAWAPPTRSIADLLADTRSPQRAHTPTPPATTSPTPQPYSTDRARDTERGL</sequence>
<feature type="region of interest" description="Disordered" evidence="1">
    <location>
        <begin position="307"/>
        <end position="343"/>
    </location>
</feature>
<evidence type="ECO:0000313" key="3">
    <source>
        <dbReference type="Proteomes" id="UP000001219"/>
    </source>
</evidence>
<dbReference type="HOGENOM" id="CLU_069582_0_0_11"/>
<dbReference type="OrthoDB" id="4084402at2"/>